<keyword evidence="8" id="KW-1185">Reference proteome</keyword>
<keyword evidence="2" id="KW-0378">Hydrolase</keyword>
<dbReference type="PANTHER" id="PTHR41286">
    <property type="entry name" value="HNH NUCLEASE YAJD-RELATED"/>
    <property type="match status" value="1"/>
</dbReference>
<dbReference type="RefSeq" id="WP_186960770.1">
    <property type="nucleotide sequence ID" value="NZ_JACOOI010000025.1"/>
</dbReference>
<reference evidence="7 8" key="1">
    <citation type="submission" date="2020-08" db="EMBL/GenBank/DDBJ databases">
        <title>Genome public.</title>
        <authorList>
            <person name="Liu C."/>
            <person name="Sun Q."/>
        </authorList>
    </citation>
    <scope>NUCLEOTIDE SEQUENCE [LARGE SCALE GENOMIC DNA]</scope>
    <source>
        <strain evidence="7 8">BX2</strain>
    </source>
</reference>
<evidence type="ECO:0000256" key="4">
    <source>
        <dbReference type="ARBA" id="ARBA00040194"/>
    </source>
</evidence>
<evidence type="ECO:0000256" key="5">
    <source>
        <dbReference type="SAM" id="MobiDB-lite"/>
    </source>
</evidence>
<dbReference type="EMBL" id="JACOOI010000025">
    <property type="protein sequence ID" value="MBC5645008.1"/>
    <property type="molecule type" value="Genomic_DNA"/>
</dbReference>
<dbReference type="InterPro" id="IPR003615">
    <property type="entry name" value="HNH_nuc"/>
</dbReference>
<dbReference type="Pfam" id="PF01844">
    <property type="entry name" value="HNH"/>
    <property type="match status" value="1"/>
</dbReference>
<dbReference type="Proteomes" id="UP000644010">
    <property type="component" value="Unassembled WGS sequence"/>
</dbReference>
<evidence type="ECO:0000256" key="1">
    <source>
        <dbReference type="ARBA" id="ARBA00022722"/>
    </source>
</evidence>
<evidence type="ECO:0000313" key="8">
    <source>
        <dbReference type="Proteomes" id="UP000644010"/>
    </source>
</evidence>
<dbReference type="GO" id="GO:0004519">
    <property type="term" value="F:endonuclease activity"/>
    <property type="evidence" value="ECO:0007669"/>
    <property type="project" value="UniProtKB-KW"/>
</dbReference>
<dbReference type="CDD" id="cd00085">
    <property type="entry name" value="HNHc"/>
    <property type="match status" value="1"/>
</dbReference>
<comment type="similarity">
    <text evidence="3">Belongs to the HNH nuclease family.</text>
</comment>
<feature type="domain" description="HNH nuclease" evidence="6">
    <location>
        <begin position="31"/>
        <end position="92"/>
    </location>
</feature>
<organism evidence="7 8">
    <name type="scientific">Parabacteroides segnis</name>
    <dbReference type="NCBI Taxonomy" id="2763058"/>
    <lineage>
        <taxon>Bacteria</taxon>
        <taxon>Pseudomonadati</taxon>
        <taxon>Bacteroidota</taxon>
        <taxon>Bacteroidia</taxon>
        <taxon>Bacteroidales</taxon>
        <taxon>Tannerellaceae</taxon>
        <taxon>Parabacteroides</taxon>
    </lineage>
</organism>
<dbReference type="PANTHER" id="PTHR41286:SF1">
    <property type="entry name" value="HNH NUCLEASE YAJD-RELATED"/>
    <property type="match status" value="1"/>
</dbReference>
<evidence type="ECO:0000256" key="2">
    <source>
        <dbReference type="ARBA" id="ARBA00022801"/>
    </source>
</evidence>
<name>A0ABR7E5R9_9BACT</name>
<proteinExistence type="inferred from homology"/>
<sequence>MPYLKKPAKQKNRQINREDRRKIYDTSQWRKLRSAYLQQHPLCELCQREDKVVPAVDVHHIISFMSTNDHLKRKCIAYNPDNLMSLCKECHQKIHNEKN</sequence>
<feature type="region of interest" description="Disordered" evidence="5">
    <location>
        <begin position="1"/>
        <end position="21"/>
    </location>
</feature>
<feature type="compositionally biased region" description="Basic residues" evidence="5">
    <location>
        <begin position="1"/>
        <end position="14"/>
    </location>
</feature>
<comment type="caution">
    <text evidence="7">The sequence shown here is derived from an EMBL/GenBank/DDBJ whole genome shotgun (WGS) entry which is preliminary data.</text>
</comment>
<protein>
    <recommendedName>
        <fullName evidence="4">Putative HNH nuclease YajD</fullName>
    </recommendedName>
</protein>
<dbReference type="InterPro" id="IPR002711">
    <property type="entry name" value="HNH"/>
</dbReference>
<gene>
    <name evidence="7" type="ORF">H8S77_19190</name>
</gene>
<evidence type="ECO:0000313" key="7">
    <source>
        <dbReference type="EMBL" id="MBC5645008.1"/>
    </source>
</evidence>
<dbReference type="SMART" id="SM00507">
    <property type="entry name" value="HNHc"/>
    <property type="match status" value="1"/>
</dbReference>
<accession>A0ABR7E5R9</accession>
<dbReference type="Gene3D" id="1.10.30.50">
    <property type="match status" value="1"/>
</dbReference>
<keyword evidence="1" id="KW-0540">Nuclease</keyword>
<evidence type="ECO:0000256" key="3">
    <source>
        <dbReference type="ARBA" id="ARBA00038412"/>
    </source>
</evidence>
<keyword evidence="7" id="KW-0255">Endonuclease</keyword>
<evidence type="ECO:0000259" key="6">
    <source>
        <dbReference type="SMART" id="SM00507"/>
    </source>
</evidence>